<name>A0A6I9YAH4_9SAUR</name>
<feature type="transmembrane region" description="Helical" evidence="5">
    <location>
        <begin position="101"/>
        <end position="126"/>
    </location>
</feature>
<dbReference type="KEGG" id="tsr:106547716"/>
<accession>A0A6I9YAH4</accession>
<dbReference type="Proteomes" id="UP000504617">
    <property type="component" value="Unplaced"/>
</dbReference>
<dbReference type="AlphaFoldDB" id="A0A6I9YAH4"/>
<keyword evidence="5" id="KW-0472">Membrane</keyword>
<dbReference type="GO" id="GO:0002764">
    <property type="term" value="P:immune response-regulating signaling pathway"/>
    <property type="evidence" value="ECO:0007669"/>
    <property type="project" value="TreeGrafter"/>
</dbReference>
<evidence type="ECO:0000313" key="7">
    <source>
        <dbReference type="RefSeq" id="XP_013920430.1"/>
    </source>
</evidence>
<dbReference type="RefSeq" id="XP_013920430.1">
    <property type="nucleotide sequence ID" value="XM_014064955.1"/>
</dbReference>
<evidence type="ECO:0000313" key="6">
    <source>
        <dbReference type="Proteomes" id="UP000504617"/>
    </source>
</evidence>
<keyword evidence="1" id="KW-0677">Repeat</keyword>
<dbReference type="InterPro" id="IPR050412">
    <property type="entry name" value="Ig-like_Receptors_ImmuneReg"/>
</dbReference>
<organism evidence="6 7">
    <name type="scientific">Thamnophis sirtalis</name>
    <dbReference type="NCBI Taxonomy" id="35019"/>
    <lineage>
        <taxon>Eukaryota</taxon>
        <taxon>Metazoa</taxon>
        <taxon>Chordata</taxon>
        <taxon>Craniata</taxon>
        <taxon>Vertebrata</taxon>
        <taxon>Euteleostomi</taxon>
        <taxon>Lepidosauria</taxon>
        <taxon>Squamata</taxon>
        <taxon>Bifurcata</taxon>
        <taxon>Unidentata</taxon>
        <taxon>Episquamata</taxon>
        <taxon>Toxicofera</taxon>
        <taxon>Serpentes</taxon>
        <taxon>Colubroidea</taxon>
        <taxon>Colubridae</taxon>
        <taxon>Natricinae</taxon>
        <taxon>Thamnophis</taxon>
    </lineage>
</organism>
<dbReference type="InterPro" id="IPR013783">
    <property type="entry name" value="Ig-like_fold"/>
</dbReference>
<keyword evidence="5" id="KW-1133">Transmembrane helix</keyword>
<dbReference type="SUPFAM" id="SSF48726">
    <property type="entry name" value="Immunoglobulin"/>
    <property type="match status" value="1"/>
</dbReference>
<feature type="non-terminal residue" evidence="7">
    <location>
        <position position="1"/>
    </location>
</feature>
<sequence>PGLTKPSIQIINEEQDAQEANVSIQCNATEPDLIFALLKSGEQIDCKAAELGEKAVIFSPRWVKLEETQNYTCQYHNKSKPFVWSVPSDPLKRVSKDESLITLWTSIAACLFFLAVLFLVLIFVLYRKRRKGSVTKESNVPAKMYLSSPMEETPDEVSYAAINHNSLKIRPPSLYDTVHESCIYATVSEESTKENQ</sequence>
<dbReference type="PANTHER" id="PTHR11738">
    <property type="entry name" value="MHC CLASS I NK CELL RECEPTOR"/>
    <property type="match status" value="1"/>
</dbReference>
<keyword evidence="6" id="KW-1185">Reference proteome</keyword>
<dbReference type="GeneID" id="106547716"/>
<keyword evidence="3" id="KW-0325">Glycoprotein</keyword>
<protein>
    <submittedName>
        <fullName evidence="7">Leukocyte immunoglobulin-like receptor subfamily A member 6</fullName>
    </submittedName>
</protein>
<reference evidence="7" key="1">
    <citation type="submission" date="2025-08" db="UniProtKB">
        <authorList>
            <consortium name="RefSeq"/>
        </authorList>
    </citation>
    <scope>IDENTIFICATION</scope>
    <source>
        <tissue evidence="7">Skeletal muscle</tissue>
    </source>
</reference>
<keyword evidence="5" id="KW-0812">Transmembrane</keyword>
<proteinExistence type="predicted"/>
<keyword evidence="2" id="KW-1015">Disulfide bond</keyword>
<dbReference type="PANTHER" id="PTHR11738:SF186">
    <property type="entry name" value="OSTEOCLAST-ASSOCIATED IMMUNOGLOBULIN-LIKE RECEPTOR"/>
    <property type="match status" value="1"/>
</dbReference>
<dbReference type="InterPro" id="IPR036179">
    <property type="entry name" value="Ig-like_dom_sf"/>
</dbReference>
<evidence type="ECO:0000256" key="4">
    <source>
        <dbReference type="ARBA" id="ARBA00023319"/>
    </source>
</evidence>
<evidence type="ECO:0000256" key="3">
    <source>
        <dbReference type="ARBA" id="ARBA00023180"/>
    </source>
</evidence>
<keyword evidence="4" id="KW-0393">Immunoglobulin domain</keyword>
<dbReference type="OrthoDB" id="9808644at2759"/>
<evidence type="ECO:0000256" key="1">
    <source>
        <dbReference type="ARBA" id="ARBA00022737"/>
    </source>
</evidence>
<gene>
    <name evidence="7" type="primary">LOC106547716</name>
</gene>
<dbReference type="Gene3D" id="2.60.40.10">
    <property type="entry name" value="Immunoglobulins"/>
    <property type="match status" value="1"/>
</dbReference>
<dbReference type="FunFam" id="2.60.40.10:FF:000033">
    <property type="entry name" value="Killer cell immunoglobulin-like receptor"/>
    <property type="match status" value="1"/>
</dbReference>
<evidence type="ECO:0000256" key="5">
    <source>
        <dbReference type="SAM" id="Phobius"/>
    </source>
</evidence>
<evidence type="ECO:0000256" key="2">
    <source>
        <dbReference type="ARBA" id="ARBA00023157"/>
    </source>
</evidence>